<name>X1RQ31_9ZZZZ</name>
<organism evidence="3">
    <name type="scientific">marine sediment metagenome</name>
    <dbReference type="NCBI Taxonomy" id="412755"/>
    <lineage>
        <taxon>unclassified sequences</taxon>
        <taxon>metagenomes</taxon>
        <taxon>ecological metagenomes</taxon>
    </lineage>
</organism>
<feature type="non-terminal residue" evidence="3">
    <location>
        <position position="1"/>
    </location>
</feature>
<dbReference type="AlphaFoldDB" id="X1RQ31"/>
<accession>X1RQ31</accession>
<gene>
    <name evidence="3" type="ORF">S12H4_17038</name>
</gene>
<sequence>ENMKDLVEYIAKSIVNSPDDVVVTEETTDEGITLKLQVADEDKGRVIGKQGRIAGAMRTLLRVKAAKQGERVNLEII</sequence>
<dbReference type="PANTHER" id="PTHR34654">
    <property type="entry name" value="UPF0109 PROTEIN SCO5592"/>
    <property type="match status" value="1"/>
</dbReference>
<dbReference type="InterPro" id="IPR009019">
    <property type="entry name" value="KH_sf_prok-type"/>
</dbReference>
<dbReference type="HAMAP" id="MF_00088">
    <property type="entry name" value="KhpA"/>
    <property type="match status" value="1"/>
</dbReference>
<keyword evidence="1" id="KW-0963">Cytoplasm</keyword>
<evidence type="ECO:0000256" key="2">
    <source>
        <dbReference type="ARBA" id="ARBA00022884"/>
    </source>
</evidence>
<dbReference type="Pfam" id="PF13083">
    <property type="entry name" value="KH_KhpA-B"/>
    <property type="match status" value="1"/>
</dbReference>
<dbReference type="SUPFAM" id="SSF54814">
    <property type="entry name" value="Prokaryotic type KH domain (KH-domain type II)"/>
    <property type="match status" value="1"/>
</dbReference>
<dbReference type="PANTHER" id="PTHR34654:SF1">
    <property type="entry name" value="RNA-BINDING PROTEIN KHPA"/>
    <property type="match status" value="1"/>
</dbReference>
<evidence type="ECO:0000256" key="1">
    <source>
        <dbReference type="ARBA" id="ARBA00022490"/>
    </source>
</evidence>
<reference evidence="3" key="1">
    <citation type="journal article" date="2014" name="Front. Microbiol.">
        <title>High frequency of phylogenetically diverse reductive dehalogenase-homologous genes in deep subseafloor sedimentary metagenomes.</title>
        <authorList>
            <person name="Kawai M."/>
            <person name="Futagami T."/>
            <person name="Toyoda A."/>
            <person name="Takaki Y."/>
            <person name="Nishi S."/>
            <person name="Hori S."/>
            <person name="Arai W."/>
            <person name="Tsubouchi T."/>
            <person name="Morono Y."/>
            <person name="Uchiyama I."/>
            <person name="Ito T."/>
            <person name="Fujiyama A."/>
            <person name="Inagaki F."/>
            <person name="Takami H."/>
        </authorList>
    </citation>
    <scope>NUCLEOTIDE SEQUENCE</scope>
    <source>
        <strain evidence="3">Expedition CK06-06</strain>
    </source>
</reference>
<keyword evidence="2" id="KW-0694">RNA-binding</keyword>
<dbReference type="CDD" id="cd22533">
    <property type="entry name" value="KH-II_YlqC-like"/>
    <property type="match status" value="1"/>
</dbReference>
<comment type="caution">
    <text evidence="3">The sequence shown here is derived from an EMBL/GenBank/DDBJ whole genome shotgun (WGS) entry which is preliminary data.</text>
</comment>
<evidence type="ECO:0008006" key="4">
    <source>
        <dbReference type="Google" id="ProtNLM"/>
    </source>
</evidence>
<protein>
    <recommendedName>
        <fullName evidence="4">KH type-2 domain-containing protein</fullName>
    </recommendedName>
</protein>
<dbReference type="InterPro" id="IPR020627">
    <property type="entry name" value="KhpA"/>
</dbReference>
<dbReference type="GO" id="GO:0003723">
    <property type="term" value="F:RNA binding"/>
    <property type="evidence" value="ECO:0007669"/>
    <property type="project" value="UniProtKB-KW"/>
</dbReference>
<dbReference type="InterPro" id="IPR015946">
    <property type="entry name" value="KH_dom-like_a/b"/>
</dbReference>
<dbReference type="EMBL" id="BARW01008290">
    <property type="protein sequence ID" value="GAI82763.1"/>
    <property type="molecule type" value="Genomic_DNA"/>
</dbReference>
<evidence type="ECO:0000313" key="3">
    <source>
        <dbReference type="EMBL" id="GAI82763.1"/>
    </source>
</evidence>
<proteinExistence type="inferred from homology"/>
<dbReference type="Gene3D" id="3.30.300.20">
    <property type="match status" value="1"/>
</dbReference>